<evidence type="ECO:0000256" key="1">
    <source>
        <dbReference type="SAM" id="MobiDB-lite"/>
    </source>
</evidence>
<organism evidence="2 3">
    <name type="scientific">Sphingomonas kaistensis</name>
    <dbReference type="NCBI Taxonomy" id="298708"/>
    <lineage>
        <taxon>Bacteria</taxon>
        <taxon>Pseudomonadati</taxon>
        <taxon>Pseudomonadota</taxon>
        <taxon>Alphaproteobacteria</taxon>
        <taxon>Sphingomonadales</taxon>
        <taxon>Sphingomonadaceae</taxon>
        <taxon>Sphingomonas</taxon>
    </lineage>
</organism>
<dbReference type="Gene3D" id="3.30.1150.10">
    <property type="match status" value="1"/>
</dbReference>
<protein>
    <submittedName>
        <fullName evidence="2">Outer membrane biosynthesis protein TonB</fullName>
    </submittedName>
</protein>
<dbReference type="RefSeq" id="WP_168067354.1">
    <property type="nucleotide sequence ID" value="NZ_JAATJC010000001.1"/>
</dbReference>
<reference evidence="2 3" key="1">
    <citation type="submission" date="2020-03" db="EMBL/GenBank/DDBJ databases">
        <title>Genomic Encyclopedia of Type Strains, Phase IV (KMG-IV): sequencing the most valuable type-strain genomes for metagenomic binning, comparative biology and taxonomic classification.</title>
        <authorList>
            <person name="Goeker M."/>
        </authorList>
    </citation>
    <scope>NUCLEOTIDE SEQUENCE [LARGE SCALE GENOMIC DNA]</scope>
    <source>
        <strain evidence="2 3">DSM 16846</strain>
    </source>
</reference>
<keyword evidence="3" id="KW-1185">Reference proteome</keyword>
<dbReference type="EMBL" id="JAATJC010000001">
    <property type="protein sequence ID" value="NJC04546.1"/>
    <property type="molecule type" value="Genomic_DNA"/>
</dbReference>
<feature type="region of interest" description="Disordered" evidence="1">
    <location>
        <begin position="30"/>
        <end position="155"/>
    </location>
</feature>
<evidence type="ECO:0000313" key="2">
    <source>
        <dbReference type="EMBL" id="NJC04546.1"/>
    </source>
</evidence>
<comment type="caution">
    <text evidence="2">The sequence shown here is derived from an EMBL/GenBank/DDBJ whole genome shotgun (WGS) entry which is preliminary data.</text>
</comment>
<proteinExistence type="predicted"/>
<dbReference type="PRINTS" id="PR01217">
    <property type="entry name" value="PRICHEXTENSN"/>
</dbReference>
<accession>A0A7X5Y3L6</accession>
<evidence type="ECO:0000313" key="3">
    <source>
        <dbReference type="Proteomes" id="UP000558192"/>
    </source>
</evidence>
<feature type="compositionally biased region" description="Pro residues" evidence="1">
    <location>
        <begin position="60"/>
        <end position="120"/>
    </location>
</feature>
<gene>
    <name evidence="2" type="ORF">GGQ97_000339</name>
</gene>
<name>A0A7X5Y3L6_9SPHN</name>
<dbReference type="Proteomes" id="UP000558192">
    <property type="component" value="Unassembled WGS sequence"/>
</dbReference>
<dbReference type="AlphaFoldDB" id="A0A7X5Y3L6"/>
<feature type="compositionally biased region" description="Pro residues" evidence="1">
    <location>
        <begin position="127"/>
        <end position="140"/>
    </location>
</feature>
<sequence>MRVDSGEAKGTAAALLLHAVLVVALTTSLAKVPNTPEPPPVQVEFVDSDEVALAAAAPTPATPPPAAQAPASEPTPSPPQPQPTPLEQAPPPPPLPSPVARPAPAPVPRPLPTRPAPPRPSVARPQPARPAPAQPRPAPPRQSRIGDDFLRGIPSSRDLAPREAADGAATFSAAAKASVDSAIKRQIQPCAARQSTLGPGADRIRVTVNLRLDRSGRLSRPPSLVRTSGVDEDNAKFEDLAYDQAVAVFRACSPLRLPAELYSTPQGGWGNINLTYAAK</sequence>